<name>A0AAN7SNS7_9COLE</name>
<keyword evidence="1" id="KW-1133">Transmembrane helix</keyword>
<feature type="transmembrane region" description="Helical" evidence="1">
    <location>
        <begin position="44"/>
        <end position="60"/>
    </location>
</feature>
<evidence type="ECO:0000256" key="1">
    <source>
        <dbReference type="SAM" id="Phobius"/>
    </source>
</evidence>
<dbReference type="AlphaFoldDB" id="A0AAN7SNS7"/>
<organism evidence="2 3">
    <name type="scientific">Aquatica leii</name>
    <dbReference type="NCBI Taxonomy" id="1421715"/>
    <lineage>
        <taxon>Eukaryota</taxon>
        <taxon>Metazoa</taxon>
        <taxon>Ecdysozoa</taxon>
        <taxon>Arthropoda</taxon>
        <taxon>Hexapoda</taxon>
        <taxon>Insecta</taxon>
        <taxon>Pterygota</taxon>
        <taxon>Neoptera</taxon>
        <taxon>Endopterygota</taxon>
        <taxon>Coleoptera</taxon>
        <taxon>Polyphaga</taxon>
        <taxon>Elateriformia</taxon>
        <taxon>Elateroidea</taxon>
        <taxon>Lampyridae</taxon>
        <taxon>Luciolinae</taxon>
        <taxon>Aquatica</taxon>
    </lineage>
</organism>
<accession>A0AAN7SNS7</accession>
<proteinExistence type="predicted"/>
<dbReference type="Proteomes" id="UP001353858">
    <property type="component" value="Unassembled WGS sequence"/>
</dbReference>
<sequence length="91" mass="10950">MADEIKCERNCGVDKSHEEKCPLKKPSWFSTLSMKSICCEHDPNIIRLILCYFCVLVYYYDQYLNYVSADVFGFRKKRERCFWKGIPFWTN</sequence>
<keyword evidence="1" id="KW-0812">Transmembrane</keyword>
<evidence type="ECO:0008006" key="4">
    <source>
        <dbReference type="Google" id="ProtNLM"/>
    </source>
</evidence>
<protein>
    <recommendedName>
        <fullName evidence="4">Transmembrane protein</fullName>
    </recommendedName>
</protein>
<gene>
    <name evidence="2" type="ORF">RN001_013575</name>
</gene>
<reference evidence="3" key="1">
    <citation type="submission" date="2023-01" db="EMBL/GenBank/DDBJ databases">
        <title>Key to firefly adult light organ development and bioluminescence: homeobox transcription factors regulate luciferase expression and transportation to peroxisome.</title>
        <authorList>
            <person name="Fu X."/>
        </authorList>
    </citation>
    <scope>NUCLEOTIDE SEQUENCE [LARGE SCALE GENOMIC DNA]</scope>
</reference>
<keyword evidence="3" id="KW-1185">Reference proteome</keyword>
<comment type="caution">
    <text evidence="2">The sequence shown here is derived from an EMBL/GenBank/DDBJ whole genome shotgun (WGS) entry which is preliminary data.</text>
</comment>
<dbReference type="EMBL" id="JARPUR010000006">
    <property type="protein sequence ID" value="KAK4874215.1"/>
    <property type="molecule type" value="Genomic_DNA"/>
</dbReference>
<evidence type="ECO:0000313" key="3">
    <source>
        <dbReference type="Proteomes" id="UP001353858"/>
    </source>
</evidence>
<evidence type="ECO:0000313" key="2">
    <source>
        <dbReference type="EMBL" id="KAK4874215.1"/>
    </source>
</evidence>
<keyword evidence="1" id="KW-0472">Membrane</keyword>